<keyword evidence="6" id="KW-1185">Reference proteome</keyword>
<reference evidence="5" key="2">
    <citation type="journal article" date="2020" name="Microorganisms">
        <title>Osmotic Adaptation and Compatible Solute Biosynthesis of Phototrophic Bacteria as Revealed from Genome Analyses.</title>
        <authorList>
            <person name="Imhoff J.F."/>
            <person name="Rahn T."/>
            <person name="Kunzel S."/>
            <person name="Keller A."/>
            <person name="Neulinger S.C."/>
        </authorList>
    </citation>
    <scope>NUCLEOTIDE SEQUENCE</scope>
    <source>
        <strain evidence="5">IM 151</strain>
    </source>
</reference>
<feature type="region of interest" description="Disordered" evidence="2">
    <location>
        <begin position="20"/>
        <end position="40"/>
    </location>
</feature>
<reference evidence="5" key="1">
    <citation type="submission" date="2017-08" db="EMBL/GenBank/DDBJ databases">
        <authorList>
            <person name="Imhoff J.F."/>
            <person name="Rahn T."/>
            <person name="Kuenzel S."/>
            <person name="Neulinger S.C."/>
        </authorList>
    </citation>
    <scope>NUCLEOTIDE SEQUENCE</scope>
    <source>
        <strain evidence="5">IM 151</strain>
    </source>
</reference>
<evidence type="ECO:0000313" key="5">
    <source>
        <dbReference type="EMBL" id="MBK1712166.1"/>
    </source>
</evidence>
<dbReference type="SUPFAM" id="SSF103088">
    <property type="entry name" value="OmpA-like"/>
    <property type="match status" value="1"/>
</dbReference>
<gene>
    <name evidence="5" type="ORF">CKO43_05160</name>
</gene>
<protein>
    <recommendedName>
        <fullName evidence="4">OmpA-like domain-containing protein</fullName>
    </recommendedName>
</protein>
<keyword evidence="1" id="KW-0472">Membrane</keyword>
<evidence type="ECO:0000259" key="4">
    <source>
        <dbReference type="PROSITE" id="PS51123"/>
    </source>
</evidence>
<evidence type="ECO:0000256" key="2">
    <source>
        <dbReference type="SAM" id="MobiDB-lite"/>
    </source>
</evidence>
<comment type="caution">
    <text evidence="5">The sequence shown here is derived from an EMBL/GenBank/DDBJ whole genome shotgun (WGS) entry which is preliminary data.</text>
</comment>
<keyword evidence="3" id="KW-0732">Signal</keyword>
<evidence type="ECO:0000256" key="3">
    <source>
        <dbReference type="SAM" id="SignalP"/>
    </source>
</evidence>
<feature type="signal peptide" evidence="3">
    <location>
        <begin position="1"/>
        <end position="18"/>
    </location>
</feature>
<dbReference type="PROSITE" id="PS51257">
    <property type="entry name" value="PROKAR_LIPOPROTEIN"/>
    <property type="match status" value="1"/>
</dbReference>
<dbReference type="RefSeq" id="WP_200378044.1">
    <property type="nucleotide sequence ID" value="NZ_NRRU01000013.1"/>
</dbReference>
<feature type="chain" id="PRO_5045480397" description="OmpA-like domain-containing protein" evidence="3">
    <location>
        <begin position="19"/>
        <end position="210"/>
    </location>
</feature>
<dbReference type="EMBL" id="NRRU01000013">
    <property type="protein sequence ID" value="MBK1712166.1"/>
    <property type="molecule type" value="Genomic_DNA"/>
</dbReference>
<dbReference type="InterPro" id="IPR006665">
    <property type="entry name" value="OmpA-like"/>
</dbReference>
<dbReference type="Pfam" id="PF00691">
    <property type="entry name" value="OmpA"/>
    <property type="match status" value="1"/>
</dbReference>
<proteinExistence type="predicted"/>
<dbReference type="InterPro" id="IPR036737">
    <property type="entry name" value="OmpA-like_sf"/>
</dbReference>
<dbReference type="Gene3D" id="3.30.1330.60">
    <property type="entry name" value="OmpA-like domain"/>
    <property type="match status" value="1"/>
</dbReference>
<accession>A0ABS1DR03</accession>
<dbReference type="Proteomes" id="UP001041814">
    <property type="component" value="Unassembled WGS sequence"/>
</dbReference>
<feature type="domain" description="OmpA-like" evidence="4">
    <location>
        <begin position="84"/>
        <end position="198"/>
    </location>
</feature>
<organism evidence="5 6">
    <name type="scientific">Rubrivivax gelatinosus</name>
    <name type="common">Rhodocyclus gelatinosus</name>
    <name type="synonym">Rhodopseudomonas gelatinosa</name>
    <dbReference type="NCBI Taxonomy" id="28068"/>
    <lineage>
        <taxon>Bacteria</taxon>
        <taxon>Pseudomonadati</taxon>
        <taxon>Pseudomonadota</taxon>
        <taxon>Betaproteobacteria</taxon>
        <taxon>Burkholderiales</taxon>
        <taxon>Sphaerotilaceae</taxon>
        <taxon>Rubrivivax</taxon>
    </lineage>
</organism>
<sequence length="210" mass="22138">MRPALNALALALAASVMAGCSSAPPRPPEADEASRRPANTAAAVELQACRSGLQNSRIAATEARREADVARTQALLMQARAAAATPPAANTIFVMRFRPGSSDLDLSADEARQIAEAARDAPLVVLRGRTDGARESAAESRVARERAATVQAWLVRAGADPARVRATWQPVGDHAGDNGMETGRALNRRVEIEIYRTAPRFVAAGQPANP</sequence>
<evidence type="ECO:0000313" key="6">
    <source>
        <dbReference type="Proteomes" id="UP001041814"/>
    </source>
</evidence>
<evidence type="ECO:0000256" key="1">
    <source>
        <dbReference type="PROSITE-ProRule" id="PRU00473"/>
    </source>
</evidence>
<dbReference type="PROSITE" id="PS51123">
    <property type="entry name" value="OMPA_2"/>
    <property type="match status" value="1"/>
</dbReference>
<name>A0ABS1DR03_RUBGE</name>